<name>A0A2X2SXN8_9ENTR</name>
<evidence type="ECO:0000313" key="3">
    <source>
        <dbReference type="Proteomes" id="UP000251197"/>
    </source>
</evidence>
<evidence type="ECO:0000313" key="2">
    <source>
        <dbReference type="EMBL" id="SQA96828.1"/>
    </source>
</evidence>
<dbReference type="RefSeq" id="WP_169799417.1">
    <property type="nucleotide sequence ID" value="NZ_CP023525.1"/>
</dbReference>
<protein>
    <recommendedName>
        <fullName evidence="4">Lipoprotein</fullName>
    </recommendedName>
</protein>
<proteinExistence type="predicted"/>
<keyword evidence="1" id="KW-0732">Signal</keyword>
<dbReference type="AlphaFoldDB" id="A0A2X2SXN8"/>
<dbReference type="PROSITE" id="PS51257">
    <property type="entry name" value="PROKAR_LIPOPROTEIN"/>
    <property type="match status" value="1"/>
</dbReference>
<evidence type="ECO:0000256" key="1">
    <source>
        <dbReference type="SAM" id="SignalP"/>
    </source>
</evidence>
<dbReference type="EMBL" id="UAVU01000003">
    <property type="protein sequence ID" value="SQA96828.1"/>
    <property type="molecule type" value="Genomic_DNA"/>
</dbReference>
<gene>
    <name evidence="2" type="ORF">NCTC12120_00597</name>
</gene>
<feature type="signal peptide" evidence="1">
    <location>
        <begin position="1"/>
        <end position="18"/>
    </location>
</feature>
<sequence>MFKAVFFSTALLLTGCTASDFISATGEILNAKDSHDKNMRNEKIKAANKAAGY</sequence>
<accession>A0A2X2SXN8</accession>
<reference evidence="2 3" key="1">
    <citation type="submission" date="2018-06" db="EMBL/GenBank/DDBJ databases">
        <authorList>
            <consortium name="Pathogen Informatics"/>
            <person name="Doyle S."/>
        </authorList>
    </citation>
    <scope>NUCLEOTIDE SEQUENCE [LARGE SCALE GENOMIC DNA]</scope>
    <source>
        <strain evidence="2 3">NCTC12120</strain>
    </source>
</reference>
<organism evidence="2 3">
    <name type="scientific">Cedecea neteri</name>
    <dbReference type="NCBI Taxonomy" id="158822"/>
    <lineage>
        <taxon>Bacteria</taxon>
        <taxon>Pseudomonadati</taxon>
        <taxon>Pseudomonadota</taxon>
        <taxon>Gammaproteobacteria</taxon>
        <taxon>Enterobacterales</taxon>
        <taxon>Enterobacteriaceae</taxon>
        <taxon>Cedecea</taxon>
    </lineage>
</organism>
<dbReference type="Proteomes" id="UP000251197">
    <property type="component" value="Unassembled WGS sequence"/>
</dbReference>
<feature type="chain" id="PRO_5015915771" description="Lipoprotein" evidence="1">
    <location>
        <begin position="19"/>
        <end position="53"/>
    </location>
</feature>
<evidence type="ECO:0008006" key="4">
    <source>
        <dbReference type="Google" id="ProtNLM"/>
    </source>
</evidence>